<accession>A0A974CE60</accession>
<dbReference type="SUPFAM" id="SSF56112">
    <property type="entry name" value="Protein kinase-like (PK-like)"/>
    <property type="match status" value="1"/>
</dbReference>
<dbReference type="GO" id="GO:0005524">
    <property type="term" value="F:ATP binding"/>
    <property type="evidence" value="ECO:0007669"/>
    <property type="project" value="UniProtKB-KW"/>
</dbReference>
<evidence type="ECO:0000256" key="5">
    <source>
        <dbReference type="ARBA" id="ARBA00022840"/>
    </source>
</evidence>
<sequence>MQVLILKGNFKTEPERKIYEFICMELFNTLRQGLNLGFYSGCVVLGLQFLHQHNIIHRDIKPENILLDSDGYAKITDYGVAKRTLSYGNTTWSKGGTCYYMAPEMIKEIGYTKSVDWWAFGIMIYRMLTAKYPFNGSDRAILKHNITENQPQFPDTMSEDSIDIIERLLNKNPEMRLGSTDEDAEDVKKCSFYKDIDFDALAKKQIEPPYIPKKKTTGCFRRIFCRRKKRIAMTEEGCEEPLNLFPEVFKNFECRCIRTGLIPWDHSTEMRCEYAAKLGKNCEDTPLRSKCRSSKIYPMWLNTEIKKLIGKNYKFYKLQICWDRGCI</sequence>
<dbReference type="SMART" id="SM00220">
    <property type="entry name" value="S_TKc"/>
    <property type="match status" value="1"/>
</dbReference>
<dbReference type="PROSITE" id="PS00108">
    <property type="entry name" value="PROTEIN_KINASE_ST"/>
    <property type="match status" value="1"/>
</dbReference>
<dbReference type="EMBL" id="CM004478">
    <property type="protein sequence ID" value="OCT71559.1"/>
    <property type="molecule type" value="Genomic_DNA"/>
</dbReference>
<dbReference type="InterPro" id="IPR000719">
    <property type="entry name" value="Prot_kinase_dom"/>
</dbReference>
<evidence type="ECO:0000256" key="1">
    <source>
        <dbReference type="ARBA" id="ARBA00022527"/>
    </source>
</evidence>
<dbReference type="InterPro" id="IPR011009">
    <property type="entry name" value="Kinase-like_dom_sf"/>
</dbReference>
<organism evidence="7 8">
    <name type="scientific">Xenopus laevis</name>
    <name type="common">African clawed frog</name>
    <dbReference type="NCBI Taxonomy" id="8355"/>
    <lineage>
        <taxon>Eukaryota</taxon>
        <taxon>Metazoa</taxon>
        <taxon>Chordata</taxon>
        <taxon>Craniata</taxon>
        <taxon>Vertebrata</taxon>
        <taxon>Euteleostomi</taxon>
        <taxon>Amphibia</taxon>
        <taxon>Batrachia</taxon>
        <taxon>Anura</taxon>
        <taxon>Pipoidea</taxon>
        <taxon>Pipidae</taxon>
        <taxon>Xenopodinae</taxon>
        <taxon>Xenopus</taxon>
        <taxon>Xenopus</taxon>
    </lineage>
</organism>
<dbReference type="Proteomes" id="UP000694892">
    <property type="component" value="Chromosome 7L"/>
</dbReference>
<evidence type="ECO:0000256" key="3">
    <source>
        <dbReference type="ARBA" id="ARBA00022741"/>
    </source>
</evidence>
<name>A0A974CE60_XENLA</name>
<keyword evidence="5" id="KW-0067">ATP-binding</keyword>
<dbReference type="PANTHER" id="PTHR24351">
    <property type="entry name" value="RIBOSOMAL PROTEIN S6 KINASE"/>
    <property type="match status" value="1"/>
</dbReference>
<evidence type="ECO:0000313" key="7">
    <source>
        <dbReference type="EMBL" id="OCT71559.1"/>
    </source>
</evidence>
<keyword evidence="3" id="KW-0547">Nucleotide-binding</keyword>
<reference evidence="8" key="1">
    <citation type="journal article" date="2016" name="Nature">
        <title>Genome evolution in the allotetraploid frog Xenopus laevis.</title>
        <authorList>
            <person name="Session A.M."/>
            <person name="Uno Y."/>
            <person name="Kwon T."/>
            <person name="Chapman J.A."/>
            <person name="Toyoda A."/>
            <person name="Takahashi S."/>
            <person name="Fukui A."/>
            <person name="Hikosaka A."/>
            <person name="Suzuki A."/>
            <person name="Kondo M."/>
            <person name="van Heeringen S.J."/>
            <person name="Quigley I."/>
            <person name="Heinz S."/>
            <person name="Ogino H."/>
            <person name="Ochi H."/>
            <person name="Hellsten U."/>
            <person name="Lyons J.B."/>
            <person name="Simakov O."/>
            <person name="Putnam N."/>
            <person name="Stites J."/>
            <person name="Kuroki Y."/>
            <person name="Tanaka T."/>
            <person name="Michiue T."/>
            <person name="Watanabe M."/>
            <person name="Bogdanovic O."/>
            <person name="Lister R."/>
            <person name="Georgiou G."/>
            <person name="Paranjpe S.S."/>
            <person name="van Kruijsbergen I."/>
            <person name="Shu S."/>
            <person name="Carlson J."/>
            <person name="Kinoshita T."/>
            <person name="Ohta Y."/>
            <person name="Mawaribuchi S."/>
            <person name="Jenkins J."/>
            <person name="Grimwood J."/>
            <person name="Schmutz J."/>
            <person name="Mitros T."/>
            <person name="Mozaffari S.V."/>
            <person name="Suzuki Y."/>
            <person name="Haramoto Y."/>
            <person name="Yamamoto T.S."/>
            <person name="Takagi C."/>
            <person name="Heald R."/>
            <person name="Miller K."/>
            <person name="Haudenschild C."/>
            <person name="Kitzman J."/>
            <person name="Nakayama T."/>
            <person name="Izutsu Y."/>
            <person name="Robert J."/>
            <person name="Fortriede J."/>
            <person name="Burns K."/>
            <person name="Lotay V."/>
            <person name="Karimi K."/>
            <person name="Yasuoka Y."/>
            <person name="Dichmann D.S."/>
            <person name="Flajnik M.F."/>
            <person name="Houston D.W."/>
            <person name="Shendure J."/>
            <person name="DuPasquier L."/>
            <person name="Vize P.D."/>
            <person name="Zorn A.M."/>
            <person name="Ito M."/>
            <person name="Marcotte E.M."/>
            <person name="Wallingford J.B."/>
            <person name="Ito Y."/>
            <person name="Asashima M."/>
            <person name="Ueno N."/>
            <person name="Matsuda Y."/>
            <person name="Veenstra G.J."/>
            <person name="Fujiyama A."/>
            <person name="Harland R.M."/>
            <person name="Taira M."/>
            <person name="Rokhsar D.S."/>
        </authorList>
    </citation>
    <scope>NUCLEOTIDE SEQUENCE [LARGE SCALE GENOMIC DNA]</scope>
    <source>
        <strain evidence="8">J</strain>
    </source>
</reference>
<keyword evidence="2" id="KW-0808">Transferase</keyword>
<protein>
    <recommendedName>
        <fullName evidence="6">Protein kinase domain-containing protein</fullName>
    </recommendedName>
</protein>
<proteinExistence type="predicted"/>
<evidence type="ECO:0000256" key="4">
    <source>
        <dbReference type="ARBA" id="ARBA00022777"/>
    </source>
</evidence>
<feature type="domain" description="Protein kinase" evidence="6">
    <location>
        <begin position="1"/>
        <end position="193"/>
    </location>
</feature>
<dbReference type="GO" id="GO:0004674">
    <property type="term" value="F:protein serine/threonine kinase activity"/>
    <property type="evidence" value="ECO:0007669"/>
    <property type="project" value="UniProtKB-KW"/>
</dbReference>
<dbReference type="Gene3D" id="1.10.510.10">
    <property type="entry name" value="Transferase(Phosphotransferase) domain 1"/>
    <property type="match status" value="1"/>
</dbReference>
<gene>
    <name evidence="7" type="ORF">XELAEV_18034536mg</name>
</gene>
<dbReference type="FunFam" id="1.10.510.10:FF:000210">
    <property type="entry name" value="Non-specific serine/threonine protein kinase"/>
    <property type="match status" value="1"/>
</dbReference>
<dbReference type="PROSITE" id="PS50011">
    <property type="entry name" value="PROTEIN_KINASE_DOM"/>
    <property type="match status" value="1"/>
</dbReference>
<dbReference type="AlphaFoldDB" id="A0A974CE60"/>
<evidence type="ECO:0000259" key="6">
    <source>
        <dbReference type="PROSITE" id="PS50011"/>
    </source>
</evidence>
<evidence type="ECO:0000313" key="8">
    <source>
        <dbReference type="Proteomes" id="UP000694892"/>
    </source>
</evidence>
<dbReference type="InterPro" id="IPR008271">
    <property type="entry name" value="Ser/Thr_kinase_AS"/>
</dbReference>
<keyword evidence="4" id="KW-0418">Kinase</keyword>
<evidence type="ECO:0000256" key="2">
    <source>
        <dbReference type="ARBA" id="ARBA00022679"/>
    </source>
</evidence>
<dbReference type="Pfam" id="PF00069">
    <property type="entry name" value="Pkinase"/>
    <property type="match status" value="1"/>
</dbReference>
<keyword evidence="1" id="KW-0723">Serine/threonine-protein kinase</keyword>